<dbReference type="AlphaFoldDB" id="A0A1B2EYF8"/>
<evidence type="ECO:0000259" key="2">
    <source>
        <dbReference type="Pfam" id="PF09557"/>
    </source>
</evidence>
<feature type="region of interest" description="Disordered" evidence="1">
    <location>
        <begin position="260"/>
        <end position="297"/>
    </location>
</feature>
<dbReference type="KEGG" id="moc:BB934_43065"/>
<dbReference type="Pfam" id="PF09557">
    <property type="entry name" value="DUF2382"/>
    <property type="match status" value="1"/>
</dbReference>
<proteinExistence type="predicted"/>
<evidence type="ECO:0000313" key="3">
    <source>
        <dbReference type="EMBL" id="ANY85001.1"/>
    </source>
</evidence>
<feature type="compositionally biased region" description="Basic and acidic residues" evidence="1">
    <location>
        <begin position="260"/>
        <end position="272"/>
    </location>
</feature>
<protein>
    <recommendedName>
        <fullName evidence="2">DUF2382 domain-containing protein</fullName>
    </recommendedName>
</protein>
<gene>
    <name evidence="3" type="ORF">BB934_43065</name>
</gene>
<organism evidence="3">
    <name type="scientific">Microvirga ossetica</name>
    <dbReference type="NCBI Taxonomy" id="1882682"/>
    <lineage>
        <taxon>Bacteria</taxon>
        <taxon>Pseudomonadati</taxon>
        <taxon>Pseudomonadota</taxon>
        <taxon>Alphaproteobacteria</taxon>
        <taxon>Hyphomicrobiales</taxon>
        <taxon>Methylobacteriaceae</taxon>
        <taxon>Microvirga</taxon>
    </lineage>
</organism>
<keyword evidence="3" id="KW-0614">Plasmid</keyword>
<feature type="domain" description="DUF2382" evidence="2">
    <location>
        <begin position="165"/>
        <end position="274"/>
    </location>
</feature>
<accession>A0A1B2EYF8</accession>
<evidence type="ECO:0000256" key="1">
    <source>
        <dbReference type="SAM" id="MobiDB-lite"/>
    </source>
</evidence>
<dbReference type="RefSeq" id="WP_099515824.1">
    <property type="nucleotide sequence ID" value="NZ_CP016620.1"/>
</dbReference>
<dbReference type="PANTHER" id="PTHR38463:SF1">
    <property type="entry name" value="STRESS RESPONSE PROTEIN YSNF"/>
    <property type="match status" value="1"/>
</dbReference>
<dbReference type="InterPro" id="IPR052967">
    <property type="entry name" value="Stress_Response_Assoc"/>
</dbReference>
<dbReference type="OrthoDB" id="7204249at2"/>
<geneLocation type="plasmid" evidence="3">
    <name>unnamed4</name>
</geneLocation>
<name>A0A1B2EYF8_9HYPH</name>
<sequence>MTQQTIIAHFDSRSDAQQAVEALTEAGISRSAIRLVPETETGYQRTDQRSSYDRTKDEGGFWASLSDFFLPDEDRYSYAEGMSRGGATLAVNTDEAQVERVADLLERNGAVDMDERQNTWRSEGWTGYTAGSTGSVSTDTQTIASAAAADVRANTRAGTDDTEVIPIAEEQLRVGKRQVNQGRVRVRSYVVETPVSEQVNLREEHVHVERRPVDQALTDDENLFQERTIEAEERAEEAVVSKETRVKEELVIRKDVGERTETVSDTVRRTEVDVEDERGVPNARAGTISSTDDRGRG</sequence>
<dbReference type="EMBL" id="CP016620">
    <property type="protein sequence ID" value="ANY85001.1"/>
    <property type="molecule type" value="Genomic_DNA"/>
</dbReference>
<dbReference type="InterPro" id="IPR019060">
    <property type="entry name" value="DUF2382"/>
</dbReference>
<dbReference type="PANTHER" id="PTHR38463">
    <property type="entry name" value="STRESS RESPONSE PROTEIN YSNF"/>
    <property type="match status" value="1"/>
</dbReference>
<reference evidence="3" key="1">
    <citation type="submission" date="2016-07" db="EMBL/GenBank/DDBJ databases">
        <title>Microvirga ossetica sp. nov. a new species of rhizobia isolated from root nodules of the legume species Vicia alpestris Steven originated from North Ossetia region in the Caucasus.</title>
        <authorList>
            <person name="Safronova V.I."/>
            <person name="Kuznetsova I.G."/>
            <person name="Sazanova A.L."/>
            <person name="Belimov A."/>
            <person name="Andronov E."/>
            <person name="Osledkin Y.S."/>
            <person name="Onishchuk O.P."/>
            <person name="Kurchak O.N."/>
            <person name="Shaposhnikov A.I."/>
            <person name="Willems A."/>
            <person name="Tikhonovich I.A."/>
        </authorList>
    </citation>
    <scope>NUCLEOTIDE SEQUENCE [LARGE SCALE GENOMIC DNA]</scope>
    <source>
        <strain evidence="3">V5/3M</strain>
        <plasmid evidence="3">unnamed4</plasmid>
    </source>
</reference>